<protein>
    <submittedName>
        <fullName evidence="4">CARDB domain-containing protein</fullName>
    </submittedName>
</protein>
<dbReference type="Pfam" id="PF07705">
    <property type="entry name" value="CARDB"/>
    <property type="match status" value="2"/>
</dbReference>
<name>A0ABW5ZUY9_9FLAO</name>
<reference evidence="5" key="1">
    <citation type="journal article" date="2019" name="Int. J. Syst. Evol. Microbiol.">
        <title>The Global Catalogue of Microorganisms (GCM) 10K type strain sequencing project: providing services to taxonomists for standard genome sequencing and annotation.</title>
        <authorList>
            <consortium name="The Broad Institute Genomics Platform"/>
            <consortium name="The Broad Institute Genome Sequencing Center for Infectious Disease"/>
            <person name="Wu L."/>
            <person name="Ma J."/>
        </authorList>
    </citation>
    <scope>NUCLEOTIDE SEQUENCE [LARGE SCALE GENOMIC DNA]</scope>
    <source>
        <strain evidence="5">KCTC 32514</strain>
    </source>
</reference>
<dbReference type="InterPro" id="IPR011635">
    <property type="entry name" value="CARDB"/>
</dbReference>
<keyword evidence="5" id="KW-1185">Reference proteome</keyword>
<gene>
    <name evidence="4" type="ORF">ACFS29_14305</name>
</gene>
<evidence type="ECO:0000313" key="4">
    <source>
        <dbReference type="EMBL" id="MFD2916824.1"/>
    </source>
</evidence>
<dbReference type="Proteomes" id="UP001597548">
    <property type="component" value="Unassembled WGS sequence"/>
</dbReference>
<sequence length="1500" mass="165308">MLQLNRLLYLTFIAFIFCFKLFSQSDYNFDIQYYDGENHYFKFSDVSSDYGLRRLSNTNLYDYHGGLDFAFNGIQGNIIIAQKEYTIDRIDVDGNGLKSIVFTDGTSFRHIFLGTSIPDCNNESTLGGFLLIERFCNTDEYVIINTIDNIAYGPNNGTITYNGNPYNITNTIGIGNKVAPIGNSGGYGAHFHLQNSFNINNLNDDVSTNNPLYDLSYERSEAVSYNLDVTNLFTNNYLRGYDKHPFKVKVTFNNLEEVPNTDTRFINSVFDLENIKLQIKPLLGLGQYETMETLEESFISIGGAQNSAPLPSYIGISNDDENIIGSENKTGIQPFAYSELVTTNQNDFDNYFFADFRPRFSIDNSDAELSEDAKYPDGKYFIRSSLTDIKGNIYESEPAGITIDNFRPYVERVLVIFSLQDVYHKRWERNGNVLELIGPDEGTTFEDGDEFHVRIFSSEPLEELNLQIEDTAGVFPLNPNASKTQWDIDLIYSGPTIQRDLILTGLDTNNNDLLKGENISNLNNHQISTSSSGRMANDNLTGEDRTHKINVTDPCNITANAGSNVTIQSGGSTTLQGSGGTSCSWSPTTGLSNSNSCTPTASPSQTTTYTLTVTENGCTDTDTVTVTVDGSVGGNPPANDDCNNATTLTSNTSCNFTSGTVEDATLSVGANNCLGCGCESPDDYDVYYKFIAVETSHTVTISNYASNFDAVIELRTSCSSGSSNYISCYDPSGAPSSVSETWNNLNIGQTYYIRVFEWDYQGSPPNIDTFDICVTHQNSNTDGIDLVSDVTSVSNDNPDQGDTINVDYTISNIGDESISNEAFVGGLYLSTNQTFGSSDTILSGSTQGLTNIGSGQTISITKSVSIPNVNDGQYYIISVPDIGDNIDESEENNNNNDYPIYIGEYIENGPDLDITGMTVTPNSGLVPGQEVEIELEIENEGNEDSSSFDVLLYLDIDDDSNYDSNEFMGEFNFGSLDAGEENAITLDFDLPTNIPSTGTYELVALADSNNDVNETDEGNNDRDRNITIALTGTGVEDVTVINSYISTNSVNAGGTIDAFTNHIYLGNQNSSDLPTLRIGYYLSEDCEFSYEVDIFLDDGTSNLGINNPNIEEDETLIIPETTSSGTYYILFVADSNNDIDEGVLENNNSECIEINVISSSIPEGDIFITDEICNPTNVVIGSEIEPFANINYTGSQLNADLPSIEIFYFLSDDCILSNDDMLIDDNGISLGSDLPINDVSSSIELPDNLSPGSYYIIFRADMENTVNEINENNNIACAQFNLLPADSNYQDVTLNNPYVEVTEANIGDQVYVSVYQNYTGYQTDADMSSPRLHYYLSTDCELSSDDYYLEDDPSGIGSDDPSEFESQTITIPGDASTGDYYILFVADATEIVIENNESNNLECIPITINDGTLEVNNNELSNEIKIYPNPFDEKINISLSKTYSNIEIEIFNVIGQKIIQYTFENKQDIEINTEDLSNGLYFLKVKLNDVISEEFKLIKR</sequence>
<evidence type="ECO:0000259" key="2">
    <source>
        <dbReference type="Pfam" id="PF07705"/>
    </source>
</evidence>
<feature type="domain" description="CARDB" evidence="2">
    <location>
        <begin position="785"/>
        <end position="895"/>
    </location>
</feature>
<proteinExistence type="predicted"/>
<dbReference type="Gene3D" id="2.60.40.3080">
    <property type="match status" value="1"/>
</dbReference>
<dbReference type="InterPro" id="IPR013783">
    <property type="entry name" value="Ig-like_fold"/>
</dbReference>
<evidence type="ECO:0000259" key="3">
    <source>
        <dbReference type="Pfam" id="PF18962"/>
    </source>
</evidence>
<dbReference type="InterPro" id="IPR026444">
    <property type="entry name" value="Secre_tail"/>
</dbReference>
<evidence type="ECO:0000313" key="5">
    <source>
        <dbReference type="Proteomes" id="UP001597548"/>
    </source>
</evidence>
<dbReference type="NCBIfam" id="TIGR04183">
    <property type="entry name" value="Por_Secre_tail"/>
    <property type="match status" value="1"/>
</dbReference>
<feature type="domain" description="Secretion system C-terminal sorting" evidence="3">
    <location>
        <begin position="1426"/>
        <end position="1489"/>
    </location>
</feature>
<dbReference type="Pfam" id="PF18962">
    <property type="entry name" value="Por_Secre_tail"/>
    <property type="match status" value="1"/>
</dbReference>
<keyword evidence="1" id="KW-0732">Signal</keyword>
<dbReference type="Gene3D" id="2.60.40.10">
    <property type="entry name" value="Immunoglobulins"/>
    <property type="match status" value="6"/>
</dbReference>
<evidence type="ECO:0000256" key="1">
    <source>
        <dbReference type="ARBA" id="ARBA00022729"/>
    </source>
</evidence>
<feature type="domain" description="CARDB" evidence="2">
    <location>
        <begin position="910"/>
        <end position="1021"/>
    </location>
</feature>
<organism evidence="4 5">
    <name type="scientific">Psychroserpens luteus</name>
    <dbReference type="NCBI Taxonomy" id="1434066"/>
    <lineage>
        <taxon>Bacteria</taxon>
        <taxon>Pseudomonadati</taxon>
        <taxon>Bacteroidota</taxon>
        <taxon>Flavobacteriia</taxon>
        <taxon>Flavobacteriales</taxon>
        <taxon>Flavobacteriaceae</taxon>
        <taxon>Psychroserpens</taxon>
    </lineage>
</organism>
<accession>A0ABW5ZUY9</accession>
<dbReference type="RefSeq" id="WP_194506315.1">
    <property type="nucleotide sequence ID" value="NZ_JADILU010000001.1"/>
</dbReference>
<comment type="caution">
    <text evidence="4">The sequence shown here is derived from an EMBL/GenBank/DDBJ whole genome shotgun (WGS) entry which is preliminary data.</text>
</comment>
<dbReference type="EMBL" id="JBHUOS010000010">
    <property type="protein sequence ID" value="MFD2916824.1"/>
    <property type="molecule type" value="Genomic_DNA"/>
</dbReference>